<dbReference type="KEGG" id="srub:C2R22_18985"/>
<keyword evidence="1" id="KW-0472">Membrane</keyword>
<evidence type="ECO:0000256" key="1">
    <source>
        <dbReference type="SAM" id="Phobius"/>
    </source>
</evidence>
<dbReference type="Pfam" id="PF05437">
    <property type="entry name" value="AzlD"/>
    <property type="match status" value="1"/>
</dbReference>
<feature type="transmembrane region" description="Helical" evidence="1">
    <location>
        <begin position="95"/>
        <end position="113"/>
    </location>
</feature>
<dbReference type="InterPro" id="IPR008407">
    <property type="entry name" value="Brnchd-chn_aa_trnsp_AzlD"/>
</dbReference>
<feature type="transmembrane region" description="Helical" evidence="1">
    <location>
        <begin position="46"/>
        <end position="66"/>
    </location>
</feature>
<name>A0A2I8VQ58_9EURY</name>
<gene>
    <name evidence="2" type="ORF">C2R22_18985</name>
</gene>
<organism evidence="2 3">
    <name type="scientific">Salinigranum rubrum</name>
    <dbReference type="NCBI Taxonomy" id="755307"/>
    <lineage>
        <taxon>Archaea</taxon>
        <taxon>Methanobacteriati</taxon>
        <taxon>Methanobacteriota</taxon>
        <taxon>Stenosarchaea group</taxon>
        <taxon>Halobacteria</taxon>
        <taxon>Halobacteriales</taxon>
        <taxon>Haloferacaceae</taxon>
        <taxon>Salinigranum</taxon>
    </lineage>
</organism>
<sequence length="115" mass="12125">MAQTTYGPASVWAVIVAVGVCTFGIRLSFIYLFGHVDAVPPRVTQALRYVPAAVLAALVVPAIVSIEPSLGETLTADRFLAGVVAALVAWYTEDVTATILVGLAALWVIRFVVPV</sequence>
<dbReference type="Proteomes" id="UP000236584">
    <property type="component" value="Chromosome"/>
</dbReference>
<proteinExistence type="predicted"/>
<dbReference type="OrthoDB" id="187711at2157"/>
<dbReference type="EMBL" id="CP026309">
    <property type="protein sequence ID" value="AUV84063.1"/>
    <property type="molecule type" value="Genomic_DNA"/>
</dbReference>
<keyword evidence="1" id="KW-1133">Transmembrane helix</keyword>
<keyword evidence="1" id="KW-0812">Transmembrane</keyword>
<protein>
    <submittedName>
        <fullName evidence="2">Branched-chain amino acid ABC transporter permease</fullName>
    </submittedName>
</protein>
<feature type="transmembrane region" description="Helical" evidence="1">
    <location>
        <begin position="12"/>
        <end position="34"/>
    </location>
</feature>
<evidence type="ECO:0000313" key="2">
    <source>
        <dbReference type="EMBL" id="AUV84063.1"/>
    </source>
</evidence>
<evidence type="ECO:0000313" key="3">
    <source>
        <dbReference type="Proteomes" id="UP000236584"/>
    </source>
</evidence>
<keyword evidence="3" id="KW-1185">Reference proteome</keyword>
<accession>A0A2I8VQ58</accession>
<reference evidence="2 3" key="1">
    <citation type="submission" date="2018-01" db="EMBL/GenBank/DDBJ databases">
        <title>Complete genome sequence of Salinigranum rubrum GX10T, an extremely halophilic archaeon isolated from a marine solar saltern.</title>
        <authorList>
            <person name="Han S."/>
        </authorList>
    </citation>
    <scope>NUCLEOTIDE SEQUENCE [LARGE SCALE GENOMIC DNA]</scope>
    <source>
        <strain evidence="2 3">GX10</strain>
    </source>
</reference>
<dbReference type="AlphaFoldDB" id="A0A2I8VQ58"/>